<dbReference type="PANTHER" id="PTHR34947:SF2">
    <property type="entry name" value="TRANSMEMBRANE PROTEIN"/>
    <property type="match status" value="1"/>
</dbReference>
<dbReference type="PANTHER" id="PTHR34947">
    <property type="entry name" value="TRANSMEMBRANE PROTEIN"/>
    <property type="match status" value="1"/>
</dbReference>
<name>A0ABR0WPD7_REHGL</name>
<dbReference type="Proteomes" id="UP001318860">
    <property type="component" value="Unassembled WGS sequence"/>
</dbReference>
<keyword evidence="2" id="KW-1185">Reference proteome</keyword>
<comment type="caution">
    <text evidence="1">The sequence shown here is derived from an EMBL/GenBank/DDBJ whole genome shotgun (WGS) entry which is preliminary data.</text>
</comment>
<evidence type="ECO:0000313" key="2">
    <source>
        <dbReference type="Proteomes" id="UP001318860"/>
    </source>
</evidence>
<gene>
    <name evidence="1" type="ORF">DH2020_016927</name>
</gene>
<protein>
    <submittedName>
        <fullName evidence="1">Uncharacterized protein</fullName>
    </submittedName>
</protein>
<proteinExistence type="predicted"/>
<reference evidence="1 2" key="1">
    <citation type="journal article" date="2021" name="Comput. Struct. Biotechnol. J.">
        <title>De novo genome assembly of the potent medicinal plant Rehmannia glutinosa using nanopore technology.</title>
        <authorList>
            <person name="Ma L."/>
            <person name="Dong C."/>
            <person name="Song C."/>
            <person name="Wang X."/>
            <person name="Zheng X."/>
            <person name="Niu Y."/>
            <person name="Chen S."/>
            <person name="Feng W."/>
        </authorList>
    </citation>
    <scope>NUCLEOTIDE SEQUENCE [LARGE SCALE GENOMIC DNA]</scope>
    <source>
        <strain evidence="1">DH-2019</strain>
    </source>
</reference>
<organism evidence="1 2">
    <name type="scientific">Rehmannia glutinosa</name>
    <name type="common">Chinese foxglove</name>
    <dbReference type="NCBI Taxonomy" id="99300"/>
    <lineage>
        <taxon>Eukaryota</taxon>
        <taxon>Viridiplantae</taxon>
        <taxon>Streptophyta</taxon>
        <taxon>Embryophyta</taxon>
        <taxon>Tracheophyta</taxon>
        <taxon>Spermatophyta</taxon>
        <taxon>Magnoliopsida</taxon>
        <taxon>eudicotyledons</taxon>
        <taxon>Gunneridae</taxon>
        <taxon>Pentapetalae</taxon>
        <taxon>asterids</taxon>
        <taxon>lamiids</taxon>
        <taxon>Lamiales</taxon>
        <taxon>Orobanchaceae</taxon>
        <taxon>Rehmannieae</taxon>
        <taxon>Rehmannia</taxon>
    </lineage>
</organism>
<sequence length="217" mass="25040">MDLKVLHSLSHAKIFLQQHYVISNTFVTKAPISCSSFQLLTHALNKNCLFLICNGLLVFLAKTSGFIRPPPSDNSNNIKRIGNIYGLQMALEAKEPPRLLIENYILEKICDNKEELKEDEKEKSDQRADDVSIIIAESEEEERESDDQCTSCWLFDDGDEEEQLVVYDEEQLVVEDEEKKECLSTQELNQKFEDFIKRMKEDIMIHDEATHKAVVLN</sequence>
<accession>A0ABR0WPD7</accession>
<evidence type="ECO:0000313" key="1">
    <source>
        <dbReference type="EMBL" id="KAK6149402.1"/>
    </source>
</evidence>
<dbReference type="EMBL" id="JABTTQ020000009">
    <property type="protein sequence ID" value="KAK6149402.1"/>
    <property type="molecule type" value="Genomic_DNA"/>
</dbReference>